<feature type="compositionally biased region" description="Basic residues" evidence="1">
    <location>
        <begin position="5008"/>
        <end position="5019"/>
    </location>
</feature>
<dbReference type="SMART" id="SM00112">
    <property type="entry name" value="CA"/>
    <property type="match status" value="7"/>
</dbReference>
<evidence type="ECO:0000259" key="4">
    <source>
        <dbReference type="PROSITE" id="PS50020"/>
    </source>
</evidence>
<feature type="region of interest" description="Disordered" evidence="1">
    <location>
        <begin position="37"/>
        <end position="62"/>
    </location>
</feature>
<name>A0A9W7FUG3_9STRA</name>
<dbReference type="InterPro" id="IPR013783">
    <property type="entry name" value="Ig-like_fold"/>
</dbReference>
<dbReference type="SMART" id="SM00261">
    <property type="entry name" value="FU"/>
    <property type="match status" value="8"/>
</dbReference>
<feature type="compositionally biased region" description="Gly residues" evidence="1">
    <location>
        <begin position="5182"/>
        <end position="5257"/>
    </location>
</feature>
<comment type="caution">
    <text evidence="6">The sequence shown here is derived from an EMBL/GenBank/DDBJ whole genome shotgun (WGS) entry which is preliminary data.</text>
</comment>
<feature type="transmembrane region" description="Helical" evidence="2">
    <location>
        <begin position="4615"/>
        <end position="4635"/>
    </location>
</feature>
<dbReference type="Gene3D" id="2.10.50.10">
    <property type="entry name" value="Tumor Necrosis Factor Receptor, subunit A, domain 2"/>
    <property type="match status" value="12"/>
</dbReference>
<feature type="domain" description="Cadherin" evidence="5">
    <location>
        <begin position="2068"/>
        <end position="2159"/>
    </location>
</feature>
<feature type="region of interest" description="Disordered" evidence="1">
    <location>
        <begin position="5147"/>
        <end position="5265"/>
    </location>
</feature>
<feature type="transmembrane region" description="Helical" evidence="2">
    <location>
        <begin position="4944"/>
        <end position="4967"/>
    </location>
</feature>
<feature type="region of interest" description="Disordered" evidence="1">
    <location>
        <begin position="4984"/>
        <end position="5023"/>
    </location>
</feature>
<feature type="compositionally biased region" description="Acidic residues" evidence="1">
    <location>
        <begin position="4984"/>
        <end position="4999"/>
    </location>
</feature>
<dbReference type="Pfam" id="PF01833">
    <property type="entry name" value="TIG"/>
    <property type="match status" value="2"/>
</dbReference>
<gene>
    <name evidence="6" type="ORF">TrLO_g10810</name>
</gene>
<dbReference type="InterPro" id="IPR006212">
    <property type="entry name" value="Furin_repeat"/>
</dbReference>
<dbReference type="CDD" id="cd00201">
    <property type="entry name" value="WW"/>
    <property type="match status" value="1"/>
</dbReference>
<evidence type="ECO:0000313" key="6">
    <source>
        <dbReference type="EMBL" id="GMI18158.1"/>
    </source>
</evidence>
<feature type="domain" description="Cadherin" evidence="5">
    <location>
        <begin position="1934"/>
        <end position="2034"/>
    </location>
</feature>
<feature type="signal peptide" evidence="3">
    <location>
        <begin position="1"/>
        <end position="23"/>
    </location>
</feature>
<dbReference type="GO" id="GO:0007156">
    <property type="term" value="P:homophilic cell adhesion via plasma membrane adhesion molecules"/>
    <property type="evidence" value="ECO:0007669"/>
    <property type="project" value="InterPro"/>
</dbReference>
<feature type="region of interest" description="Disordered" evidence="1">
    <location>
        <begin position="4203"/>
        <end position="4228"/>
    </location>
</feature>
<feature type="domain" description="Cadherin" evidence="5">
    <location>
        <begin position="2160"/>
        <end position="2269"/>
    </location>
</feature>
<dbReference type="SUPFAM" id="SSF81296">
    <property type="entry name" value="E set domains"/>
    <property type="match status" value="1"/>
</dbReference>
<dbReference type="GO" id="GO:0016020">
    <property type="term" value="C:membrane"/>
    <property type="evidence" value="ECO:0007669"/>
    <property type="project" value="InterPro"/>
</dbReference>
<evidence type="ECO:0000259" key="5">
    <source>
        <dbReference type="PROSITE" id="PS50268"/>
    </source>
</evidence>
<dbReference type="Pfam" id="PF07699">
    <property type="entry name" value="Ephrin_rec_like"/>
    <property type="match status" value="3"/>
</dbReference>
<dbReference type="OrthoDB" id="189446at2759"/>
<dbReference type="PROSITE" id="PS50020">
    <property type="entry name" value="WW_DOMAIN_2"/>
    <property type="match status" value="1"/>
</dbReference>
<evidence type="ECO:0000256" key="3">
    <source>
        <dbReference type="SAM" id="SignalP"/>
    </source>
</evidence>
<dbReference type="SMART" id="SM01411">
    <property type="entry name" value="Ephrin_rec_like"/>
    <property type="match status" value="21"/>
</dbReference>
<feature type="transmembrane region" description="Helical" evidence="2">
    <location>
        <begin position="4906"/>
        <end position="4924"/>
    </location>
</feature>
<keyword evidence="2" id="KW-0472">Membrane</keyword>
<feature type="domain" description="WW" evidence="4">
    <location>
        <begin position="5310"/>
        <end position="5338"/>
    </location>
</feature>
<dbReference type="InterPro" id="IPR002909">
    <property type="entry name" value="IPT_dom"/>
</dbReference>
<accession>A0A9W7FUG3</accession>
<dbReference type="InterPro" id="IPR015919">
    <property type="entry name" value="Cadherin-like_sf"/>
</dbReference>
<keyword evidence="2" id="KW-1133">Transmembrane helix</keyword>
<organism evidence="6 7">
    <name type="scientific">Triparma laevis f. longispina</name>
    <dbReference type="NCBI Taxonomy" id="1714387"/>
    <lineage>
        <taxon>Eukaryota</taxon>
        <taxon>Sar</taxon>
        <taxon>Stramenopiles</taxon>
        <taxon>Ochrophyta</taxon>
        <taxon>Bolidophyceae</taxon>
        <taxon>Parmales</taxon>
        <taxon>Triparmaceae</taxon>
        <taxon>Triparma</taxon>
    </lineage>
</organism>
<dbReference type="InterPro" id="IPR011641">
    <property type="entry name" value="Tyr-kin_ephrin_A/B_rcpt-like"/>
</dbReference>
<keyword evidence="3" id="KW-0732">Signal</keyword>
<proteinExistence type="predicted"/>
<keyword evidence="2" id="KW-0812">Transmembrane</keyword>
<sequence>MSPLTFLTFLLALTLQASHYVFGHSLFERATMDFPTPPSSSYVKSSEPQVQPSDTFTKGNDLDDEINNGTTEDISASGPLAISKDFENTEPEQGDVVIIHTDEETDYSQNFDHYRVDPNEVEYTQTPLPPAYHPHYHDTHYTPSIIENNYAHRRLSTYRVKLFGETGLCWGGNCNNGWWGGNPAGGSVRFDKSGSWTQGFSKGAGAKTMLLATYDMPVYNHRVQRIGVNYGGRWASYYNEIYNSWVAWSVKDDSENKVLARGDGYPSIMDLQVCGGGKYTYSYTSGVNVGMRCGACEKGTFNSVVAEWNCKICTAGKYAASTGKSACDHCPQGKHLTDPGSTAGQHDALSDCVTCGQGTYQDTTGNAECKKCPPGKYNNHGTSDVTKHDAEGDCTLCELGKYQANQGATSCTSCPSGRYGAQTGLQGSSACTPCAAGKYSGSGVTSCTSCAAGKYYGTTGGTSASVCRNCNSGKYSAVGAGACLNCASGKNQPAAGQPGCSFCAAGKYSNSGATSCQPCPKGTYSAVEGASKIDLCADCPTGTWNGNTGRSACTDCNAGKYSITTGASTSDKCLACPRGSFSSAGSDRCIECGAGKYAGGSSAATSDDACSSCSVGKWSSKGAIECTDCDIGKSTDSKGASSPSECEPCPVGTFMPSGSTACQVCQSGRYNDKANMAVIECEDCPVGTYNNDAGTNANRHDQESDCSACPTGMYQDDNGSTECKLCPSGTFAAAGTSGFKSLSECTVCGSGKYSETSNNGLSCTNCPSGKFLEDNGSDKNLHSSSSKCTACFAGSYNSQPGQASCDLCGQGEYQASTGQIACKNCPKGTWNDNSVGPTVRMSHDELTDCVVCEEGKYSNVEKNGDDCIDCAAGKYNKDLSSNPQASDHDNILDCQACPGGTFSGLAATHCDLCNEGKYSTTSGISEASCQPCEKGTYNQIKGQQSCSICGPGEYTSSTQSTSCSACPTGRYLIDDRTSRFEHDASGDCTLCAAGAYNPYERSQRCFDCGIGKSSLGGASTCTDCVPGTFANAAGSSSCTACPGGSFSSDAGSSDCVPCTRGYYSKEIKTQCLPCTAGKFANTGDSEIGSSSCQDCAAGKYASGDSAADKCNDCTPGKASGSGTAAECPDCPLNHFSSTTRAVVCDRCPSGQNAVVGSSSCSTCSGVIIPSGCIECVAGEFASVATCEPCFAGTYSPGGASDRCTACAAGKFSSTDSTECTERCTECASCPSGKFSTPGSSSCLACPAGTFSAVGTPNGCNACAAGSFSEAEADNCSPCEAGTYASDGAPQCSSCPGGKYSGSSAQTCVECAKGKFSGAKANTCENCNVGKYADNVGMGSCLNCEPGTFASSGGSEACTNCEAGKISAVNRVDCKDCPAGQSTDGQEGQYLCMNCVPGSYSEPSAASCAQCSPGTYSGNGAEACDECDEGYYCNEGSTSQRQNVCGANFDGSTAEKAEKLKASVYCPTGTGVPVDVGVGYFTTPTYVESDIRVNRDHCKDGFFCENGIALPFTQWTKCNQTITIDEAPHATADALHFVFKFLAEKNSAIENPDLRVKVTEDEDENLLVGYTFIEAINFEPDDPVTDGEERPSCITADGFSFDGDTLKYDRALNFNDCKAGFQIKVKANVQFNGCDAGFDAAFGVCENQETEVCTSTVVVKNVNDPPVFQDSQDKGEDLPCYFRTSYQFEIEEQSPEFTKVGTFGLEECVIDKDPADSVTFSIKEEDGGSGANLFGVNPCGGQIFVKEDVDLRYVFNAVNHNQYTLNIVVTDTFDATDVEVVTIQLLNINDPPTFNTNLPTEYTVDENQIVGIQIEPVTDIASDLDKGSAQLAVLEFSLLQNEDNAFTIDSGNGRLTSNIEFNAEKKDAYYIKIQVTDNQEDTIPAKTDLIKVAVQNLNDSPEFIEEDEIFFYFPEITTTNGDIVGDITSLGEDDDEDDMVSDGTLTYSLHLTDGSDNLSDDFYVDQVDTGGKALIKVKRITDENVGGKPFDFEDDSDMEWSLKVMLKDNSDPPAYADPAFFIDLKLTNVNEAPSFDAGTSTFEVLETACAEEAYYKSTGELILPAKAKTVIGSVSATEIDNNQEIFLSLTSTDTPFVVANKLDEGGGRTSWDIIVDKAIDYETGPESKTYSLELKVTDGQLFDTKTVTVAVLNCNERPTLVSDKKVRTVPENALDETVTGDPIGLLDLDVTDGKKFTIVGGNGKQYFDIDDDGFLSTTMELDYEVETGYYVEIEAEDDPSLTESSLGGVAKSKKLTYKIDVTNVNEAPTLADHNFLVTESLKAHEQIGLVTVNDPDFRSDPGTSDKVTLEVLSHDYKVSSATPLASCLKKSNADLCCESEIDLFTIEQDIVTREYDFKAATYEGKPLNNMGGCNFTMTALGTDEGGLPSATATFKISIRGTNNAPTVEDQTFTGILENPESGSVILAAGQLEATDEDDENKLAWFLVTGGNSDFSIDQWTGAITVNNLGVSKMNYEEHTSFTLTVGVRDDGRAIEDGADYFDITDQAQRGGSKALFDLAVITLELADAPEKPYFDFSGGVSVLSVGELIFKECAETDPNSCNDVPLDGLITAKDPDNYDVNKLQFSISSEEGISDDDLPFGINTLGNMDLNQNQGKIFLKANAAIDHEAKSVYRISVTVTDSSGLSESYSTEVFIADENESPEFTHTKPHSFTVSEDTGGGVFVGDLSVIDPDNNVYQYTIESVDSDALFRLSETGNLYMMAGADLDYETQVRYEIEVKAQELGTTEEFFLTSAVEILVTDVNDLLIEDVSPTILSPGGGEIVTFTGSDMGPKDTTKSSNTIVEATYVGSDGVVYTATSCSVTLLNSQIQCTTVPGLGTDHEWTITVKAPDTQPWSTVANDKTSFLPPTITGVGNDEAIPTSGETAITLTGTNFGVDYRLCETKCADGVEKGCGDVCKPLSFNCEEADGTACSEFPDYKVSDSVEVTYGPSVEEIGLYTCSQAKVLESGTKITCDSSVGNGKSFHWQVWVGPKNPKEKLVRHKPYVQSSEIFYSEKGSYIPPAITSVTSETDLKNNKEDDSTPITVTGTNFGVEGDRVALTYGDQNRMKYSAASCEVEEDHVKLVCGSSPGIGMDLKFYMTIASLPSNTYDSDIKFTPPIIKPLSAGIKSAVSGQGATAANTRGGEEINIFGENFGPAGDLFLPAMTYGPTGTEYLATDCVVRNSFSKIRCVGAPGTGFGHQVQVRVGGQYSALYGGNVSYKPPSVYFFDPAWEKDTPARIGGYTNGKEKVIIHGDNFGESTSGKLDLVSYGPRGAEYVPCSIKDANCNCTVIEDHTKVLCYTTEGTGKGHNWIVQIDGQTSTVSTTQYNPPEIYSIEGMVDADPNGDQVVLVKGRDFGHSQDKLEYITYGPSGTEYSASGCTLTSHTEIQCKTSEGIGKDLRWLVAVDSQVSQLSDATTNYAAPEIISIDEHTGETKGMSSHQIIGKNLASAVSGTYVELRMDDEVFAIDALGMMKGLSGTGVTSPLNDTHEVINFTLPEMVKLSQVKTLKVKVGDTNKANVEQVSNKLAFNYLAPYIDTIENIEGDPAGPTGTEMTTDLVIRGTNFGRNSYASIYVNEVEQGTWTWDHERVTLNYLGMSGSVRVKVGDLWSNRLNFSDSSPELLMEEEYLPHSQGYKTTGKGYALNHRNLTLAGCFFQSAVRNLEITVDGVDCPINPLSLEQIPEVPGFCKNDVLRKVMCKIPEGTGEVNEVILLRSGNPNYSDGEGGVVVLKYLPPKIDSFTPHIIDTAGGEVVVAGDNFGNDPSLVEVMMGDVKLEVLTKDFSHTNMLVSVPSGEGLPKDVVVTVDGQSVTVTKEEEDKVLQYYAPEIATIEPNMIHTTGATVALSGSYFGREGKAVGYMQSPDGEKLDWIDVDIAGGEHTSLSVVIGPGQGMTDFVLNVSHVEDSSSLKFFPPSIKPVEGGLLFGTEGGEEIIIRGSDFGVGKDYKVTIEDLNYDPDDANSVDLNGEHFPKDFDETTKTGDGDVNVIQEFNHTFIKMFAPEGQNRRDMPLTMSLVVAGQKSEGISVDYRPPSVEKIIMCKADVMSTVHEYACEGELNPLGSDCEIYSKEGCGLKTEGGYTLALMGMDFGDPNSGSQKVFFGDTELVDAEDILFVSHREIHLRVPPGVGLEIPVRLTVGEREANEILFSYDPPYIEDVSPLRPDANGDFVTIHGVNFAPTLELAGEIKIFVGQTVFYREGEEDDDEGEGADTDTDTDGGRRMAEDGEEQVYTRALNRTEWVSCSAPTFGDVAFPIWQQRGSGNPYLWCQTPRMRVGPKHMKVSVAGQNVTVDRSQELIIPYCLEGTYGQQGDTAYQGIDRTLPGNNDLEKSLSGIGKCKAPCMKESRRCKGSWDDFSRTILDETCDDVHFCGDYDEVLPEGGVDTVNCTILTREDEYCDACPGGASCELNTQYAEEPAAMEGYWRYEWPASEETCGESWDVRKHRQMCYSVVPCAPFEACAGDNVCGHGYTGSKCDFCCDAMHSYITDPETGKEVPNRECWGDDGERIKYFRQYGECAPCPSNPWMIVAILLGGATFAGSIGYVMKKKRINMGICSIGIDYLQILALLSSTKTPWPQIVLDIYTWLSAFNFNINITAPECVFEIAYDDKWKMIMMIPIGLWVVVLFYNKLIWFHKKFIVKKNKKKRHSHKDKTIGVCIAIMYYIYLNLSMTALEVFNCSTQTLEDPLTGELVSDGKQYMQETNWECYVSDSKQMELVPYACVAIAIYTVGYPIFVATILLDRKNAAMAREDQVLRAQDLGHTKATNPNCWEFRTRYYKLYYYYKPSHWYWMLVILGRKFSVSMIALLFRSNATFQMCMIVLTIFISSNIQVRAQPFMSMSEREGVIQEFRETANIVNQLIDEKKGLGATRKMNSAVKSFDVYADMEGFDGQDVLGYFWNYNTVEMILLGCSILVNIFGLMFESKFLEPKSFEYETLANLTVIVICLSLFYLMMVIWTELVVAIFPNLHCRFVERFQEHDEEEEDEFFEDGEDDKDGEEGRERTRSRSKTKSGKPKKVMSEKDLNIEMAHMEFSSNPLFGGSQSNMPDLSGLTQDQLDAVLKQHPEYQKALDLTRNQANEIRNLKGKLGSKNIHGKEAFDNAATKRKSRFGKVSTGLTGAGGLQTTIQAQVLDMRPEEAPATLDFRSVGPEAGGERVSKIPPRTSLLGGGEPAQPMLVPGAGGMRHPGGGPLIGGGREGAAPGGGRGGMSPGGRRGGANPGGGRGGSPGGRGGSPGGRGGSPGGRGGSSPNGGRSGSMPRVSQNVTYSAAFAYENSDEDEQGMSFSSANPMAVNPLARQLSGVQERKWKKSYSVEYWKEYYINQQTKETTWELPVDYDGE</sequence>
<dbReference type="InterPro" id="IPR002126">
    <property type="entry name" value="Cadherin-like_dom"/>
</dbReference>
<dbReference type="CDD" id="cd00185">
    <property type="entry name" value="TNFRSF"/>
    <property type="match status" value="2"/>
</dbReference>
<feature type="chain" id="PRO_5040736992" evidence="3">
    <location>
        <begin position="24"/>
        <end position="5342"/>
    </location>
</feature>
<dbReference type="InterPro" id="IPR009030">
    <property type="entry name" value="Growth_fac_rcpt_cys_sf"/>
</dbReference>
<dbReference type="GO" id="GO:0005509">
    <property type="term" value="F:calcium ion binding"/>
    <property type="evidence" value="ECO:0007669"/>
    <property type="project" value="InterPro"/>
</dbReference>
<feature type="domain" description="Cadherin" evidence="5">
    <location>
        <begin position="2569"/>
        <end position="2663"/>
    </location>
</feature>
<feature type="transmembrane region" description="Helical" evidence="2">
    <location>
        <begin position="4555"/>
        <end position="4573"/>
    </location>
</feature>
<evidence type="ECO:0000313" key="7">
    <source>
        <dbReference type="Proteomes" id="UP001165122"/>
    </source>
</evidence>
<reference evidence="7" key="1">
    <citation type="journal article" date="2023" name="Commun. Biol.">
        <title>Genome analysis of Parmales, the sister group of diatoms, reveals the evolutionary specialization of diatoms from phago-mixotrophs to photoautotrophs.</title>
        <authorList>
            <person name="Ban H."/>
            <person name="Sato S."/>
            <person name="Yoshikawa S."/>
            <person name="Yamada K."/>
            <person name="Nakamura Y."/>
            <person name="Ichinomiya M."/>
            <person name="Sato N."/>
            <person name="Blanc-Mathieu R."/>
            <person name="Endo H."/>
            <person name="Kuwata A."/>
            <person name="Ogata H."/>
        </authorList>
    </citation>
    <scope>NUCLEOTIDE SEQUENCE [LARGE SCALE GENOMIC DNA]</scope>
    <source>
        <strain evidence="7">NIES 3700</strain>
    </source>
</reference>
<dbReference type="Gene3D" id="2.60.40.60">
    <property type="entry name" value="Cadherins"/>
    <property type="match status" value="7"/>
</dbReference>
<dbReference type="PROSITE" id="PS01159">
    <property type="entry name" value="WW_DOMAIN_1"/>
    <property type="match status" value="1"/>
</dbReference>
<dbReference type="PANTHER" id="PTHR46967:SF1">
    <property type="entry name" value="KERATIN-ASSOCIATED PROTEIN 16-1-LIKE"/>
    <property type="match status" value="1"/>
</dbReference>
<dbReference type="EMBL" id="BRXW01000322">
    <property type="protein sequence ID" value="GMI18158.1"/>
    <property type="molecule type" value="Genomic_DNA"/>
</dbReference>
<dbReference type="PANTHER" id="PTHR46967">
    <property type="entry name" value="INSULIN-LIKE GROWTH FACTOR BINDING PROTEIN,N-TERMINAL"/>
    <property type="match status" value="1"/>
</dbReference>
<feature type="transmembrane region" description="Helical" evidence="2">
    <location>
        <begin position="4656"/>
        <end position="4676"/>
    </location>
</feature>
<keyword evidence="7" id="KW-1185">Reference proteome</keyword>
<feature type="transmembrane region" description="Helical" evidence="2">
    <location>
        <begin position="4528"/>
        <end position="4548"/>
    </location>
</feature>
<dbReference type="Proteomes" id="UP001165122">
    <property type="component" value="Unassembled WGS sequence"/>
</dbReference>
<protein>
    <submittedName>
        <fullName evidence="6">Uncharacterized protein</fullName>
    </submittedName>
</protein>
<feature type="domain" description="Cadherin" evidence="5">
    <location>
        <begin position="2665"/>
        <end position="2773"/>
    </location>
</feature>
<dbReference type="SUPFAM" id="SSF57184">
    <property type="entry name" value="Growth factor receptor domain"/>
    <property type="match status" value="8"/>
</dbReference>
<dbReference type="Gene3D" id="2.60.40.10">
    <property type="entry name" value="Immunoglobulins"/>
    <property type="match status" value="1"/>
</dbReference>
<dbReference type="InterPro" id="IPR014756">
    <property type="entry name" value="Ig_E-set"/>
</dbReference>
<evidence type="ECO:0000256" key="2">
    <source>
        <dbReference type="SAM" id="Phobius"/>
    </source>
</evidence>
<feature type="domain" description="Cadherin" evidence="5">
    <location>
        <begin position="1681"/>
        <end position="1793"/>
    </location>
</feature>
<dbReference type="SUPFAM" id="SSF49313">
    <property type="entry name" value="Cadherin-like"/>
    <property type="match status" value="7"/>
</dbReference>
<feature type="compositionally biased region" description="Polar residues" evidence="1">
    <location>
        <begin position="39"/>
        <end position="58"/>
    </location>
</feature>
<feature type="compositionally biased region" description="Acidic residues" evidence="1">
    <location>
        <begin position="4203"/>
        <end position="4219"/>
    </location>
</feature>
<evidence type="ECO:0000256" key="1">
    <source>
        <dbReference type="SAM" id="MobiDB-lite"/>
    </source>
</evidence>
<dbReference type="CDD" id="cd11304">
    <property type="entry name" value="Cadherin_repeat"/>
    <property type="match status" value="6"/>
</dbReference>
<feature type="domain" description="Cadherin" evidence="5">
    <location>
        <begin position="2414"/>
        <end position="2533"/>
    </location>
</feature>
<feature type="transmembrane region" description="Helical" evidence="2">
    <location>
        <begin position="4720"/>
        <end position="4743"/>
    </location>
</feature>
<dbReference type="PROSITE" id="PS50268">
    <property type="entry name" value="CADHERIN_2"/>
    <property type="match status" value="8"/>
</dbReference>
<feature type="domain" description="Cadherin" evidence="5">
    <location>
        <begin position="1795"/>
        <end position="1902"/>
    </location>
</feature>
<feature type="transmembrane region" description="Helical" evidence="2">
    <location>
        <begin position="4791"/>
        <end position="4810"/>
    </location>
</feature>
<dbReference type="InterPro" id="IPR001202">
    <property type="entry name" value="WW_dom"/>
</dbReference>